<organism evidence="2">
    <name type="scientific">Providencia stuartii</name>
    <dbReference type="NCBI Taxonomy" id="588"/>
    <lineage>
        <taxon>Bacteria</taxon>
        <taxon>Pseudomonadati</taxon>
        <taxon>Pseudomonadota</taxon>
        <taxon>Gammaproteobacteria</taxon>
        <taxon>Enterobacterales</taxon>
        <taxon>Morganellaceae</taxon>
        <taxon>Providencia</taxon>
    </lineage>
</organism>
<protein>
    <submittedName>
        <fullName evidence="2">Alpha/beta hydrolase</fullName>
    </submittedName>
</protein>
<gene>
    <name evidence="2" type="ORF">RG298_000125</name>
</gene>
<keyword evidence="1" id="KW-0472">Membrane</keyword>
<dbReference type="PANTHER" id="PTHR43265">
    <property type="entry name" value="ESTERASE ESTD"/>
    <property type="match status" value="1"/>
</dbReference>
<evidence type="ECO:0000256" key="1">
    <source>
        <dbReference type="SAM" id="Phobius"/>
    </source>
</evidence>
<reference evidence="2" key="1">
    <citation type="submission" date="2024-02" db="EMBL/GenBank/DDBJ databases">
        <authorList>
            <consortium name="Clinical and Environmental Microbiology Branch: Whole genome sequencing antimicrobial resistance pathogens in the healthcare setting"/>
        </authorList>
    </citation>
    <scope>NUCLEOTIDE SEQUENCE</scope>
    <source>
        <strain evidence="2">2021GO-0154</strain>
    </source>
</reference>
<evidence type="ECO:0000313" key="2">
    <source>
        <dbReference type="EMBL" id="EMJ5132461.1"/>
    </source>
</evidence>
<dbReference type="EMBL" id="ABMABF030000001">
    <property type="protein sequence ID" value="EMJ5132461.1"/>
    <property type="molecule type" value="Genomic_DNA"/>
</dbReference>
<dbReference type="AlphaFoldDB" id="A0AAI9D8E1"/>
<keyword evidence="1" id="KW-0812">Transmembrane</keyword>
<dbReference type="PANTHER" id="PTHR43265:SF1">
    <property type="entry name" value="ESTERASE ESTD"/>
    <property type="match status" value="1"/>
</dbReference>
<comment type="caution">
    <text evidence="2">The sequence shown here is derived from an EMBL/GenBank/DDBJ whole genome shotgun (WGS) entry which is preliminary data.</text>
</comment>
<dbReference type="GO" id="GO:0052689">
    <property type="term" value="F:carboxylic ester hydrolase activity"/>
    <property type="evidence" value="ECO:0007669"/>
    <property type="project" value="TreeGrafter"/>
</dbReference>
<name>A0AAI9D8E1_PROST</name>
<dbReference type="Gene3D" id="3.40.50.1820">
    <property type="entry name" value="alpha/beta hydrolase"/>
    <property type="match status" value="1"/>
</dbReference>
<feature type="transmembrane region" description="Helical" evidence="1">
    <location>
        <begin position="7"/>
        <end position="27"/>
    </location>
</feature>
<dbReference type="InterPro" id="IPR029058">
    <property type="entry name" value="AB_hydrolase_fold"/>
</dbReference>
<accession>A0AAI9D8E1</accession>
<keyword evidence="2" id="KW-0378">Hydrolase</keyword>
<keyword evidence="1" id="KW-1133">Transmembrane helix</keyword>
<dbReference type="InterPro" id="IPR053145">
    <property type="entry name" value="AB_hydrolase_Est10"/>
</dbReference>
<proteinExistence type="predicted"/>
<dbReference type="SUPFAM" id="SSF53474">
    <property type="entry name" value="alpha/beta-Hydrolases"/>
    <property type="match status" value="1"/>
</dbReference>
<sequence>MKHKRKLLYVLFSLLIIMTAVILTGQFDDFDLDNRQTTDISFTADGNKLSGTLVLPSSEQPSAIAIFIHGDGPQDRFSNSGYLPLINTLVDNGIAVFSWNKAGIGNSQGNWLNQTMAGRADEAKTALALLREKYPSPSVSIGYFGFSQAGWVIPLAASQSSPDFSVIVGGAINWRDQGAFYHRIRLTQENIEKSQIDQQVAEQLQSYDAIFGINGSHDPASTPELSLDRFNFVDRNFLNDASQDIPTMRGRVLAIWGEDDLNVDAQTDACRYKKLLENNPNSTVVLVKNSTHGLLNASLFNYQLDSQWPWWKKAYFLYLGREGYTPHTLPLVIDWLKQQPIAIPKDWQPTCFQ</sequence>